<organism evidence="2 3">
    <name type="scientific">Caballeronia sordidicola</name>
    <name type="common">Burkholderia sordidicola</name>
    <dbReference type="NCBI Taxonomy" id="196367"/>
    <lineage>
        <taxon>Bacteria</taxon>
        <taxon>Pseudomonadati</taxon>
        <taxon>Pseudomonadota</taxon>
        <taxon>Betaproteobacteria</taxon>
        <taxon>Burkholderiales</taxon>
        <taxon>Burkholderiaceae</taxon>
        <taxon>Caballeronia</taxon>
    </lineage>
</organism>
<dbReference type="EMBL" id="NBTY01000100">
    <property type="protein sequence ID" value="OTP73388.1"/>
    <property type="molecule type" value="Genomic_DNA"/>
</dbReference>
<evidence type="ECO:0000313" key="2">
    <source>
        <dbReference type="EMBL" id="OTP73388.1"/>
    </source>
</evidence>
<dbReference type="AlphaFoldDB" id="A0A242MPY3"/>
<name>A0A242MPY3_CABSO</name>
<dbReference type="Proteomes" id="UP000194546">
    <property type="component" value="Unassembled WGS sequence"/>
</dbReference>
<accession>A0A242MPY3</accession>
<sequence>MNRAPRHRPDNGSMCDANTSKEAIASGQTARKIHSAVMFEIDFN</sequence>
<proteinExistence type="predicted"/>
<comment type="caution">
    <text evidence="2">The sequence shown here is derived from an EMBL/GenBank/DDBJ whole genome shotgun (WGS) entry which is preliminary data.</text>
</comment>
<reference evidence="2 3" key="1">
    <citation type="submission" date="2017-03" db="EMBL/GenBank/DDBJ databases">
        <title>Genome analysis of strain PAMC 26510.</title>
        <authorList>
            <person name="Oh H.-M."/>
            <person name="Yang J.-A."/>
        </authorList>
    </citation>
    <scope>NUCLEOTIDE SEQUENCE [LARGE SCALE GENOMIC DNA]</scope>
    <source>
        <strain evidence="2 3">PAMC 26510</strain>
    </source>
</reference>
<gene>
    <name evidence="2" type="ORF">PAMC26510_19125</name>
</gene>
<feature type="compositionally biased region" description="Polar residues" evidence="1">
    <location>
        <begin position="16"/>
        <end position="28"/>
    </location>
</feature>
<dbReference type="RefSeq" id="WP_256927798.1">
    <property type="nucleotide sequence ID" value="NZ_NBTY01000100.1"/>
</dbReference>
<feature type="region of interest" description="Disordered" evidence="1">
    <location>
        <begin position="1"/>
        <end position="28"/>
    </location>
</feature>
<evidence type="ECO:0000313" key="3">
    <source>
        <dbReference type="Proteomes" id="UP000194546"/>
    </source>
</evidence>
<protein>
    <submittedName>
        <fullName evidence="2">Uncharacterized protein</fullName>
    </submittedName>
</protein>
<evidence type="ECO:0000256" key="1">
    <source>
        <dbReference type="SAM" id="MobiDB-lite"/>
    </source>
</evidence>